<feature type="transmembrane region" description="Helical" evidence="1">
    <location>
        <begin position="44"/>
        <end position="66"/>
    </location>
</feature>
<dbReference type="Proteomes" id="UP000233398">
    <property type="component" value="Unassembled WGS sequence"/>
</dbReference>
<dbReference type="OrthoDB" id="1544710at2"/>
<name>A0A2N0VEA8_9BACT</name>
<accession>A0A2N0VEA8</accession>
<dbReference type="RefSeq" id="WP_101074220.1">
    <property type="nucleotide sequence ID" value="NZ_PISP01000006.1"/>
</dbReference>
<evidence type="ECO:0000313" key="2">
    <source>
        <dbReference type="EMBL" id="PKD42535.1"/>
    </source>
</evidence>
<sequence length="156" mass="17904">MAEIRVKQNVSLLWWYSIFMAFLGTVLIGGHAYFYAVGQLESDWYLSFFLGALALFTGAGHLLGFYKPKITEIVVDDTGIKSNTSVWDSSFTWKNFKHVELHKNKIEVQYAKTGLKNSLGIPWMIRIHSDKMKNLEKAISDRCSKENVEFESKLKT</sequence>
<keyword evidence="1" id="KW-0812">Transmembrane</keyword>
<dbReference type="AlphaFoldDB" id="A0A2N0VEA8"/>
<comment type="caution">
    <text evidence="2">The sequence shown here is derived from an EMBL/GenBank/DDBJ whole genome shotgun (WGS) entry which is preliminary data.</text>
</comment>
<keyword evidence="1" id="KW-0472">Membrane</keyword>
<evidence type="ECO:0000256" key="1">
    <source>
        <dbReference type="SAM" id="Phobius"/>
    </source>
</evidence>
<keyword evidence="3" id="KW-1185">Reference proteome</keyword>
<evidence type="ECO:0008006" key="4">
    <source>
        <dbReference type="Google" id="ProtNLM"/>
    </source>
</evidence>
<feature type="transmembrane region" description="Helical" evidence="1">
    <location>
        <begin position="12"/>
        <end position="38"/>
    </location>
</feature>
<reference evidence="2 3" key="1">
    <citation type="submission" date="2017-11" db="EMBL/GenBank/DDBJ databases">
        <title>Rhodohalobacter 15182 sp. nov., isolated from a salt lake.</title>
        <authorList>
            <person name="Han S."/>
        </authorList>
    </citation>
    <scope>NUCLEOTIDE SEQUENCE [LARGE SCALE GENOMIC DNA]</scope>
    <source>
        <strain evidence="2 3">15182</strain>
    </source>
</reference>
<protein>
    <recommendedName>
        <fullName evidence="4">YcxB-like protein domain-containing protein</fullName>
    </recommendedName>
</protein>
<dbReference type="EMBL" id="PISP01000006">
    <property type="protein sequence ID" value="PKD42535.1"/>
    <property type="molecule type" value="Genomic_DNA"/>
</dbReference>
<evidence type="ECO:0000313" key="3">
    <source>
        <dbReference type="Proteomes" id="UP000233398"/>
    </source>
</evidence>
<gene>
    <name evidence="2" type="ORF">CWD77_14070</name>
</gene>
<organism evidence="2 3">
    <name type="scientific">Rhodohalobacter barkolensis</name>
    <dbReference type="NCBI Taxonomy" id="2053187"/>
    <lineage>
        <taxon>Bacteria</taxon>
        <taxon>Pseudomonadati</taxon>
        <taxon>Balneolota</taxon>
        <taxon>Balneolia</taxon>
        <taxon>Balneolales</taxon>
        <taxon>Balneolaceae</taxon>
        <taxon>Rhodohalobacter</taxon>
    </lineage>
</organism>
<keyword evidence="1" id="KW-1133">Transmembrane helix</keyword>
<proteinExistence type="predicted"/>